<dbReference type="EMBL" id="JAIQCV010000006">
    <property type="protein sequence ID" value="KAH1091558.1"/>
    <property type="molecule type" value="Genomic_DNA"/>
</dbReference>
<keyword evidence="3" id="KW-1185">Reference proteome</keyword>
<dbReference type="Proteomes" id="UP000828251">
    <property type="component" value="Unassembled WGS sequence"/>
</dbReference>
<feature type="compositionally biased region" description="Low complexity" evidence="1">
    <location>
        <begin position="79"/>
        <end position="89"/>
    </location>
</feature>
<dbReference type="AlphaFoldDB" id="A0A9D3VRD1"/>
<feature type="region of interest" description="Disordered" evidence="1">
    <location>
        <begin position="65"/>
        <end position="95"/>
    </location>
</feature>
<gene>
    <name evidence="2" type="ORF">J1N35_018815</name>
</gene>
<evidence type="ECO:0000256" key="1">
    <source>
        <dbReference type="SAM" id="MobiDB-lite"/>
    </source>
</evidence>
<sequence length="95" mass="10859">MRVNAHNIKLHKLRKRLLKLKVPSFEVPALSATPSKWKHKNGFLTPNSLEVEDIGNSKRFVDLEQAPESVEQTKRVPTTEEVPTKPTVPHIEKKN</sequence>
<reference evidence="2 3" key="1">
    <citation type="journal article" date="2021" name="Plant Biotechnol. J.">
        <title>Multi-omics assisted identification of the key and species-specific regulatory components of drought-tolerant mechanisms in Gossypium stocksii.</title>
        <authorList>
            <person name="Yu D."/>
            <person name="Ke L."/>
            <person name="Zhang D."/>
            <person name="Wu Y."/>
            <person name="Sun Y."/>
            <person name="Mei J."/>
            <person name="Sun J."/>
            <person name="Sun Y."/>
        </authorList>
    </citation>
    <scope>NUCLEOTIDE SEQUENCE [LARGE SCALE GENOMIC DNA]</scope>
    <source>
        <strain evidence="3">cv. E1</strain>
        <tissue evidence="2">Leaf</tissue>
    </source>
</reference>
<organism evidence="2 3">
    <name type="scientific">Gossypium stocksii</name>
    <dbReference type="NCBI Taxonomy" id="47602"/>
    <lineage>
        <taxon>Eukaryota</taxon>
        <taxon>Viridiplantae</taxon>
        <taxon>Streptophyta</taxon>
        <taxon>Embryophyta</taxon>
        <taxon>Tracheophyta</taxon>
        <taxon>Spermatophyta</taxon>
        <taxon>Magnoliopsida</taxon>
        <taxon>eudicotyledons</taxon>
        <taxon>Gunneridae</taxon>
        <taxon>Pentapetalae</taxon>
        <taxon>rosids</taxon>
        <taxon>malvids</taxon>
        <taxon>Malvales</taxon>
        <taxon>Malvaceae</taxon>
        <taxon>Malvoideae</taxon>
        <taxon>Gossypium</taxon>
    </lineage>
</organism>
<protein>
    <submittedName>
        <fullName evidence="2">Uncharacterized protein</fullName>
    </submittedName>
</protein>
<evidence type="ECO:0000313" key="3">
    <source>
        <dbReference type="Proteomes" id="UP000828251"/>
    </source>
</evidence>
<accession>A0A9D3VRD1</accession>
<evidence type="ECO:0000313" key="2">
    <source>
        <dbReference type="EMBL" id="KAH1091558.1"/>
    </source>
</evidence>
<proteinExistence type="predicted"/>
<comment type="caution">
    <text evidence="2">The sequence shown here is derived from an EMBL/GenBank/DDBJ whole genome shotgun (WGS) entry which is preliminary data.</text>
</comment>
<name>A0A9D3VRD1_9ROSI</name>